<dbReference type="WBParaSite" id="L893_g16882.t1">
    <property type="protein sequence ID" value="L893_g16882.t1"/>
    <property type="gene ID" value="L893_g16882"/>
</dbReference>
<evidence type="ECO:0000256" key="1">
    <source>
        <dbReference type="SAM" id="SignalP"/>
    </source>
</evidence>
<feature type="chain" id="PRO_5009312297" evidence="1">
    <location>
        <begin position="21"/>
        <end position="81"/>
    </location>
</feature>
<keyword evidence="2" id="KW-1185">Reference proteome</keyword>
<dbReference type="Proteomes" id="UP000095287">
    <property type="component" value="Unplaced"/>
</dbReference>
<dbReference type="AlphaFoldDB" id="A0A1I7YIX6"/>
<organism evidence="2 3">
    <name type="scientific">Steinernema glaseri</name>
    <dbReference type="NCBI Taxonomy" id="37863"/>
    <lineage>
        <taxon>Eukaryota</taxon>
        <taxon>Metazoa</taxon>
        <taxon>Ecdysozoa</taxon>
        <taxon>Nematoda</taxon>
        <taxon>Chromadorea</taxon>
        <taxon>Rhabditida</taxon>
        <taxon>Tylenchina</taxon>
        <taxon>Panagrolaimomorpha</taxon>
        <taxon>Strongyloidoidea</taxon>
        <taxon>Steinernematidae</taxon>
        <taxon>Steinernema</taxon>
    </lineage>
</organism>
<feature type="signal peptide" evidence="1">
    <location>
        <begin position="1"/>
        <end position="20"/>
    </location>
</feature>
<keyword evidence="1" id="KW-0732">Signal</keyword>
<sequence>MFRRILICCTLVFLLVDCAPYPFFKKMAANGAFSAREQREAHERHGTEQSFRCFLLQQSPFFWRRRVLTHRNTPDVFEDDC</sequence>
<reference evidence="3" key="1">
    <citation type="submission" date="2016-11" db="UniProtKB">
        <authorList>
            <consortium name="WormBaseParasite"/>
        </authorList>
    </citation>
    <scope>IDENTIFICATION</scope>
</reference>
<accession>A0A1I7YIX6</accession>
<protein>
    <submittedName>
        <fullName evidence="3">Lipoprotein</fullName>
    </submittedName>
</protein>
<evidence type="ECO:0000313" key="3">
    <source>
        <dbReference type="WBParaSite" id="L893_g16882.t1"/>
    </source>
</evidence>
<evidence type="ECO:0000313" key="2">
    <source>
        <dbReference type="Proteomes" id="UP000095287"/>
    </source>
</evidence>
<name>A0A1I7YIX6_9BILA</name>
<proteinExistence type="predicted"/>